<keyword evidence="2" id="KW-0812">Transmembrane</keyword>
<organism evidence="3 4">
    <name type="scientific">Acanthosepion pharaonis</name>
    <name type="common">Pharaoh cuttlefish</name>
    <name type="synonym">Sepia pharaonis</name>
    <dbReference type="NCBI Taxonomy" id="158019"/>
    <lineage>
        <taxon>Eukaryota</taxon>
        <taxon>Metazoa</taxon>
        <taxon>Spiralia</taxon>
        <taxon>Lophotrochozoa</taxon>
        <taxon>Mollusca</taxon>
        <taxon>Cephalopoda</taxon>
        <taxon>Coleoidea</taxon>
        <taxon>Decapodiformes</taxon>
        <taxon>Sepiida</taxon>
        <taxon>Sepiina</taxon>
        <taxon>Sepiidae</taxon>
        <taxon>Acanthosepion</taxon>
    </lineage>
</organism>
<comment type="caution">
    <text evidence="3">The sequence shown here is derived from an EMBL/GenBank/DDBJ whole genome shotgun (WGS) entry which is preliminary data.</text>
</comment>
<evidence type="ECO:0000313" key="3">
    <source>
        <dbReference type="EMBL" id="CAE1241335.1"/>
    </source>
</evidence>
<sequence length="221" mass="25668">MTFSFFFNFCHSFFLKQELDTCHQQIDNQNQKVSQLETELSGCQNQLKELQQKVDEGGEQLIKLGAEYQTVKEEGDRQKAQILEYSNKIAELHSCLDGKGGETSQLQLLLDEKEAKLAEAADQLTKASLMNIDFFVLGYALFSFFFLFFFFPFLFFSLLFSLSFFFLSLSFFSLFLFLSLFFSLSFFSLFLFSLSFFFLSLSFNITHFGESFLCIQAFFTT</sequence>
<accession>A0A812BU55</accession>
<dbReference type="AlphaFoldDB" id="A0A812BU55"/>
<feature type="coiled-coil region" evidence="1">
    <location>
        <begin position="19"/>
        <end position="67"/>
    </location>
</feature>
<reference evidence="3" key="1">
    <citation type="submission" date="2021-01" db="EMBL/GenBank/DDBJ databases">
        <authorList>
            <person name="Li R."/>
            <person name="Bekaert M."/>
        </authorList>
    </citation>
    <scope>NUCLEOTIDE SEQUENCE</scope>
    <source>
        <strain evidence="3">Farmed</strain>
    </source>
</reference>
<keyword evidence="1" id="KW-0175">Coiled coil</keyword>
<feature type="coiled-coil region" evidence="1">
    <location>
        <begin position="103"/>
        <end position="130"/>
    </location>
</feature>
<name>A0A812BU55_ACAPH</name>
<feature type="transmembrane region" description="Helical" evidence="2">
    <location>
        <begin position="134"/>
        <end position="167"/>
    </location>
</feature>
<proteinExistence type="predicted"/>
<protein>
    <submittedName>
        <fullName evidence="3">Uncharacterized protein</fullName>
    </submittedName>
</protein>
<evidence type="ECO:0000313" key="4">
    <source>
        <dbReference type="Proteomes" id="UP000597762"/>
    </source>
</evidence>
<keyword evidence="2" id="KW-0472">Membrane</keyword>
<dbReference type="Proteomes" id="UP000597762">
    <property type="component" value="Unassembled WGS sequence"/>
</dbReference>
<evidence type="ECO:0000256" key="1">
    <source>
        <dbReference type="SAM" id="Coils"/>
    </source>
</evidence>
<keyword evidence="2" id="KW-1133">Transmembrane helix</keyword>
<evidence type="ECO:0000256" key="2">
    <source>
        <dbReference type="SAM" id="Phobius"/>
    </source>
</evidence>
<feature type="transmembrane region" description="Helical" evidence="2">
    <location>
        <begin position="173"/>
        <end position="199"/>
    </location>
</feature>
<dbReference type="EMBL" id="CAHIKZ030000844">
    <property type="protein sequence ID" value="CAE1241335.1"/>
    <property type="molecule type" value="Genomic_DNA"/>
</dbReference>
<dbReference type="Gene3D" id="1.10.287.1490">
    <property type="match status" value="1"/>
</dbReference>
<keyword evidence="4" id="KW-1185">Reference proteome</keyword>
<gene>
    <name evidence="3" type="ORF">SPHA_22755</name>
</gene>